<dbReference type="SUPFAM" id="SSF53098">
    <property type="entry name" value="Ribonuclease H-like"/>
    <property type="match status" value="1"/>
</dbReference>
<feature type="domain" description="DUF4371" evidence="1">
    <location>
        <begin position="44"/>
        <end position="175"/>
    </location>
</feature>
<name>A0AAV0WGM0_9HEMI</name>
<organism evidence="2 3">
    <name type="scientific">Macrosiphum euphorbiae</name>
    <name type="common">potato aphid</name>
    <dbReference type="NCBI Taxonomy" id="13131"/>
    <lineage>
        <taxon>Eukaryota</taxon>
        <taxon>Metazoa</taxon>
        <taxon>Ecdysozoa</taxon>
        <taxon>Arthropoda</taxon>
        <taxon>Hexapoda</taxon>
        <taxon>Insecta</taxon>
        <taxon>Pterygota</taxon>
        <taxon>Neoptera</taxon>
        <taxon>Paraneoptera</taxon>
        <taxon>Hemiptera</taxon>
        <taxon>Sternorrhyncha</taxon>
        <taxon>Aphidomorpha</taxon>
        <taxon>Aphidoidea</taxon>
        <taxon>Aphididae</taxon>
        <taxon>Macrosiphini</taxon>
        <taxon>Macrosiphum</taxon>
    </lineage>
</organism>
<evidence type="ECO:0000259" key="1">
    <source>
        <dbReference type="Pfam" id="PF14291"/>
    </source>
</evidence>
<protein>
    <recommendedName>
        <fullName evidence="1">DUF4371 domain-containing protein</fullName>
    </recommendedName>
</protein>
<reference evidence="2 3" key="1">
    <citation type="submission" date="2023-01" db="EMBL/GenBank/DDBJ databases">
        <authorList>
            <person name="Whitehead M."/>
        </authorList>
    </citation>
    <scope>NUCLEOTIDE SEQUENCE [LARGE SCALE GENOMIC DNA]</scope>
</reference>
<dbReference type="Pfam" id="PF14291">
    <property type="entry name" value="DUF4371"/>
    <property type="match status" value="1"/>
</dbReference>
<dbReference type="EMBL" id="CARXXK010000002">
    <property type="protein sequence ID" value="CAI6354954.1"/>
    <property type="molecule type" value="Genomic_DNA"/>
</dbReference>
<dbReference type="Proteomes" id="UP001160148">
    <property type="component" value="Unassembled WGS sequence"/>
</dbReference>
<proteinExistence type="predicted"/>
<evidence type="ECO:0000313" key="3">
    <source>
        <dbReference type="Proteomes" id="UP001160148"/>
    </source>
</evidence>
<sequence>MAKKHNSADLHKTSLANHQGYISSKSIGAVTTQMNSHVEENINKNREILKSVIRSVLYCARQDIGLPGHNNVIEYSNEDEHGVETTKNQGNFKELLDLLCSENEKFNTNLKSLPKNAKYTSNKIQNDILFASSNVILQTIIREVNEGSSVYSLIVDEARDASTFEQMSIYIRYVHFGLDITKCISQSYDGASVMSGSTNGVQVKIRELSKNKCPYIHCYAHRLNLVLVDVAKSVEIVDNTIGLLEAIYAFQ</sequence>
<accession>A0AAV0WGM0</accession>
<dbReference type="AlphaFoldDB" id="A0AAV0WGM0"/>
<dbReference type="PANTHER" id="PTHR45749:SF37">
    <property type="entry name" value="OS05G0311600 PROTEIN"/>
    <property type="match status" value="1"/>
</dbReference>
<dbReference type="InterPro" id="IPR012337">
    <property type="entry name" value="RNaseH-like_sf"/>
</dbReference>
<dbReference type="PANTHER" id="PTHR45749">
    <property type="match status" value="1"/>
</dbReference>
<keyword evidence="3" id="KW-1185">Reference proteome</keyword>
<evidence type="ECO:0000313" key="2">
    <source>
        <dbReference type="EMBL" id="CAI6354954.1"/>
    </source>
</evidence>
<dbReference type="InterPro" id="IPR025398">
    <property type="entry name" value="DUF4371"/>
</dbReference>
<comment type="caution">
    <text evidence="2">The sequence shown here is derived from an EMBL/GenBank/DDBJ whole genome shotgun (WGS) entry which is preliminary data.</text>
</comment>
<gene>
    <name evidence="2" type="ORF">MEUPH1_LOCUS10867</name>
</gene>